<protein>
    <submittedName>
        <fullName evidence="1">Uncharacterized protein</fullName>
    </submittedName>
</protein>
<sequence>MNQFFLKQFYFFVKGLEVIFHILSKMIKNLNKHKQIYNVFCLLITWNFRELVWSILFKKVMLQRDCYLLIQFLHINNIFKIFQVILEHICVQLYIKRESTIIVVFYDVRRNAN</sequence>
<name>W7X014_TETTS</name>
<reference evidence="2" key="1">
    <citation type="journal article" date="2006" name="PLoS Biol.">
        <title>Macronuclear genome sequence of the ciliate Tetrahymena thermophila, a model eukaryote.</title>
        <authorList>
            <person name="Eisen J.A."/>
            <person name="Coyne R.S."/>
            <person name="Wu M."/>
            <person name="Wu D."/>
            <person name="Thiagarajan M."/>
            <person name="Wortman J.R."/>
            <person name="Badger J.H."/>
            <person name="Ren Q."/>
            <person name="Amedeo P."/>
            <person name="Jones K.M."/>
            <person name="Tallon L.J."/>
            <person name="Delcher A.L."/>
            <person name="Salzberg S.L."/>
            <person name="Silva J.C."/>
            <person name="Haas B.J."/>
            <person name="Majoros W.H."/>
            <person name="Farzad M."/>
            <person name="Carlton J.M."/>
            <person name="Smith R.K. Jr."/>
            <person name="Garg J."/>
            <person name="Pearlman R.E."/>
            <person name="Karrer K.M."/>
            <person name="Sun L."/>
            <person name="Manning G."/>
            <person name="Elde N.C."/>
            <person name="Turkewitz A.P."/>
            <person name="Asai D.J."/>
            <person name="Wilkes D.E."/>
            <person name="Wang Y."/>
            <person name="Cai H."/>
            <person name="Collins K."/>
            <person name="Stewart B.A."/>
            <person name="Lee S.R."/>
            <person name="Wilamowska K."/>
            <person name="Weinberg Z."/>
            <person name="Ruzzo W.L."/>
            <person name="Wloga D."/>
            <person name="Gaertig J."/>
            <person name="Frankel J."/>
            <person name="Tsao C.-C."/>
            <person name="Gorovsky M.A."/>
            <person name="Keeling P.J."/>
            <person name="Waller R.F."/>
            <person name="Patron N.J."/>
            <person name="Cherry J.M."/>
            <person name="Stover N.A."/>
            <person name="Krieger C.J."/>
            <person name="del Toro C."/>
            <person name="Ryder H.F."/>
            <person name="Williamson S.C."/>
            <person name="Barbeau R.A."/>
            <person name="Hamilton E.P."/>
            <person name="Orias E."/>
        </authorList>
    </citation>
    <scope>NUCLEOTIDE SEQUENCE [LARGE SCALE GENOMIC DNA]</scope>
    <source>
        <strain evidence="2">SB210</strain>
    </source>
</reference>
<gene>
    <name evidence="1" type="ORF">TTHERM_001014505</name>
</gene>
<dbReference type="EMBL" id="GG662521">
    <property type="protein sequence ID" value="EWS72445.1"/>
    <property type="molecule type" value="Genomic_DNA"/>
</dbReference>
<keyword evidence="2" id="KW-1185">Reference proteome</keyword>
<dbReference type="GeneID" id="24441408"/>
<dbReference type="KEGG" id="tet:TTHERM_001014505"/>
<dbReference type="InParanoid" id="W7X014"/>
<dbReference type="RefSeq" id="XP_012655016.1">
    <property type="nucleotide sequence ID" value="XM_012799562.1"/>
</dbReference>
<evidence type="ECO:0000313" key="2">
    <source>
        <dbReference type="Proteomes" id="UP000009168"/>
    </source>
</evidence>
<proteinExistence type="predicted"/>
<organism evidence="1 2">
    <name type="scientific">Tetrahymena thermophila (strain SB210)</name>
    <dbReference type="NCBI Taxonomy" id="312017"/>
    <lineage>
        <taxon>Eukaryota</taxon>
        <taxon>Sar</taxon>
        <taxon>Alveolata</taxon>
        <taxon>Ciliophora</taxon>
        <taxon>Intramacronucleata</taxon>
        <taxon>Oligohymenophorea</taxon>
        <taxon>Hymenostomatida</taxon>
        <taxon>Tetrahymenina</taxon>
        <taxon>Tetrahymenidae</taxon>
        <taxon>Tetrahymena</taxon>
    </lineage>
</organism>
<accession>W7X014</accession>
<dbReference type="AlphaFoldDB" id="W7X014"/>
<dbReference type="Proteomes" id="UP000009168">
    <property type="component" value="Unassembled WGS sequence"/>
</dbReference>
<evidence type="ECO:0000313" key="1">
    <source>
        <dbReference type="EMBL" id="EWS72445.1"/>
    </source>
</evidence>